<dbReference type="EMBL" id="JAVRJZ010000002">
    <property type="protein sequence ID" value="KAK2725673.1"/>
    <property type="molecule type" value="Genomic_DNA"/>
</dbReference>
<accession>A0AA88ICN9</accession>
<dbReference type="GO" id="GO:0032436">
    <property type="term" value="P:positive regulation of proteasomal ubiquitin-dependent protein catabolic process"/>
    <property type="evidence" value="ECO:0007669"/>
    <property type="project" value="TreeGrafter"/>
</dbReference>
<dbReference type="PROSITE" id="PS50011">
    <property type="entry name" value="PROTEIN_KINASE_DOM"/>
    <property type="match status" value="1"/>
</dbReference>
<dbReference type="SMART" id="SM00220">
    <property type="entry name" value="S_TKc"/>
    <property type="match status" value="1"/>
</dbReference>
<keyword evidence="4" id="KW-1185">Reference proteome</keyword>
<proteinExistence type="predicted"/>
<evidence type="ECO:0000313" key="4">
    <source>
        <dbReference type="Proteomes" id="UP001187531"/>
    </source>
</evidence>
<dbReference type="Proteomes" id="UP001187531">
    <property type="component" value="Unassembled WGS sequence"/>
</dbReference>
<evidence type="ECO:0000259" key="2">
    <source>
        <dbReference type="PROSITE" id="PS50011"/>
    </source>
</evidence>
<dbReference type="InterPro" id="IPR024104">
    <property type="entry name" value="Tribbles/Ser_Thr_kinase_40"/>
</dbReference>
<dbReference type="InterPro" id="IPR000719">
    <property type="entry name" value="Prot_kinase_dom"/>
</dbReference>
<name>A0AA88ICN9_ARTSF</name>
<dbReference type="SUPFAM" id="SSF56112">
    <property type="entry name" value="Protein kinase-like (PK-like)"/>
    <property type="match status" value="1"/>
</dbReference>
<dbReference type="Pfam" id="PF00069">
    <property type="entry name" value="Pkinase"/>
    <property type="match status" value="1"/>
</dbReference>
<dbReference type="Gene3D" id="1.10.510.10">
    <property type="entry name" value="Transferase(Phosphotransferase) domain 1"/>
    <property type="match status" value="1"/>
</dbReference>
<dbReference type="AlphaFoldDB" id="A0AA88ICN9"/>
<feature type="domain" description="Protein kinase" evidence="2">
    <location>
        <begin position="1"/>
        <end position="134"/>
    </location>
</feature>
<dbReference type="GO" id="GO:0005634">
    <property type="term" value="C:nucleus"/>
    <property type="evidence" value="ECO:0007669"/>
    <property type="project" value="TreeGrafter"/>
</dbReference>
<reference evidence="3" key="1">
    <citation type="submission" date="2023-07" db="EMBL/GenBank/DDBJ databases">
        <title>Chromosome-level genome assembly of Artemia franciscana.</title>
        <authorList>
            <person name="Jo E."/>
        </authorList>
    </citation>
    <scope>NUCLEOTIDE SEQUENCE</scope>
    <source>
        <tissue evidence="3">Whole body</tissue>
    </source>
</reference>
<feature type="region of interest" description="Disordered" evidence="1">
    <location>
        <begin position="147"/>
        <end position="169"/>
    </location>
</feature>
<protein>
    <recommendedName>
        <fullName evidence="2">Protein kinase domain-containing protein</fullName>
    </recommendedName>
</protein>
<dbReference type="PANTHER" id="PTHR22961:SF13">
    <property type="entry name" value="TRIBBLES"/>
    <property type="match status" value="1"/>
</dbReference>
<dbReference type="PANTHER" id="PTHR22961">
    <property type="entry name" value="SER/THR PROTEIN KINASE-TRB"/>
    <property type="match status" value="1"/>
</dbReference>
<evidence type="ECO:0000313" key="3">
    <source>
        <dbReference type="EMBL" id="KAK2725673.1"/>
    </source>
</evidence>
<dbReference type="GO" id="GO:0031434">
    <property type="term" value="F:mitogen-activated protein kinase kinase binding"/>
    <property type="evidence" value="ECO:0007669"/>
    <property type="project" value="TreeGrafter"/>
</dbReference>
<comment type="caution">
    <text evidence="3">The sequence shown here is derived from an EMBL/GenBank/DDBJ whole genome shotgun (WGS) entry which is preliminary data.</text>
</comment>
<dbReference type="InterPro" id="IPR011009">
    <property type="entry name" value="Kinase-like_dom_sf"/>
</dbReference>
<evidence type="ECO:0000256" key="1">
    <source>
        <dbReference type="SAM" id="MobiDB-lite"/>
    </source>
</evidence>
<sequence>MSTRDLRSRDKTKVVLETLEDATLLSSVEDVRSYRRIGYPAYMAPEAIFCARGGSFAGRPADVWALGVMIYTVLVGKYPFNDPNPLALFSKIVQGYYQLPDDMSHHAKCLIRNLLLRDPTQRLTAEDILAHPWFADKDDLIGRVKRDNAEGEEETGEDQQVPLFGLGSD</sequence>
<organism evidence="3 4">
    <name type="scientific">Artemia franciscana</name>
    <name type="common">Brine shrimp</name>
    <name type="synonym">Artemia sanfranciscana</name>
    <dbReference type="NCBI Taxonomy" id="6661"/>
    <lineage>
        <taxon>Eukaryota</taxon>
        <taxon>Metazoa</taxon>
        <taxon>Ecdysozoa</taxon>
        <taxon>Arthropoda</taxon>
        <taxon>Crustacea</taxon>
        <taxon>Branchiopoda</taxon>
        <taxon>Anostraca</taxon>
        <taxon>Artemiidae</taxon>
        <taxon>Artemia</taxon>
    </lineage>
</organism>
<dbReference type="GO" id="GO:0005524">
    <property type="term" value="F:ATP binding"/>
    <property type="evidence" value="ECO:0007669"/>
    <property type="project" value="InterPro"/>
</dbReference>
<dbReference type="GO" id="GO:0004672">
    <property type="term" value="F:protein kinase activity"/>
    <property type="evidence" value="ECO:0007669"/>
    <property type="project" value="InterPro"/>
</dbReference>
<gene>
    <name evidence="3" type="ORF">QYM36_000244</name>
</gene>